<sequence>MEKNNDLEIISQLKPSKIVKIMRDPVASAKAVHLVYTSDAETTGITRKKNGEKYIYYRGGEKIKDKEEITRINKLIIPPAWENVWICALENGHLQATGFDAKRRKQYRYHPLWNALRNHTKFYRMLQFAYTLPTIRLHVEQDLVLRNFDKRKILALIISIMQRTNIRIGNNIYEKLYGSFGLTTLKDKHVQIKGQKITFEFKGKKGIIHHIDLKSKRLSRLIQKCKDIPGKELFQYIDEEGQRHSIDSGMVNEYIKEISGEDFTAKDFRTWSGTVNALIAFKEIGYAENNTQYKKKVNEALNMVAKHLGNTTAVCRKYYVHPLVINLYENNTIKKYLDQLEKIEENDGKADLTKEEQLVIRMLENEQL</sequence>
<comment type="caution">
    <text evidence="3">The sequence shown here is derived from an EMBL/GenBank/DDBJ whole genome shotgun (WGS) entry which is preliminary data.</text>
</comment>
<dbReference type="GO" id="GO:0006265">
    <property type="term" value="P:DNA topological change"/>
    <property type="evidence" value="ECO:0007669"/>
    <property type="project" value="InterPro"/>
</dbReference>
<dbReference type="EMBL" id="QWIV01000013">
    <property type="protein sequence ID" value="RMZ59580.1"/>
    <property type="molecule type" value="Genomic_DNA"/>
</dbReference>
<dbReference type="Pfam" id="PF21338">
    <property type="entry name" value="Top1B_N_bact"/>
    <property type="match status" value="1"/>
</dbReference>
<accession>A0A3M7LC64</accession>
<proteinExistence type="predicted"/>
<evidence type="ECO:0000313" key="4">
    <source>
        <dbReference type="Proteomes" id="UP000267524"/>
    </source>
</evidence>
<keyword evidence="4" id="KW-1185">Reference proteome</keyword>
<dbReference type="InterPro" id="IPR014711">
    <property type="entry name" value="TopoI_cat_a-hlx-sub_euk"/>
</dbReference>
<dbReference type="InterPro" id="IPR035447">
    <property type="entry name" value="DNA_topo_I_N_sf"/>
</dbReference>
<dbReference type="InterPro" id="IPR013500">
    <property type="entry name" value="TopoI_cat_euk"/>
</dbReference>
<name>A0A3M7LC64_9FLAO</name>
<keyword evidence="3" id="KW-0413">Isomerase</keyword>
<feature type="domain" description="DNA topoisomerase IB N-terminal" evidence="2">
    <location>
        <begin position="58"/>
        <end position="100"/>
    </location>
</feature>
<dbReference type="RefSeq" id="WP_122546703.1">
    <property type="nucleotide sequence ID" value="NZ_QWIV01000013.1"/>
</dbReference>
<evidence type="ECO:0000259" key="2">
    <source>
        <dbReference type="Pfam" id="PF21338"/>
    </source>
</evidence>
<dbReference type="Pfam" id="PF01028">
    <property type="entry name" value="Topoisom_I"/>
    <property type="match status" value="1"/>
</dbReference>
<evidence type="ECO:0000313" key="3">
    <source>
        <dbReference type="EMBL" id="RMZ59580.1"/>
    </source>
</evidence>
<feature type="domain" description="DNA topoisomerase I catalytic core eukaryotic-type" evidence="1">
    <location>
        <begin position="116"/>
        <end position="344"/>
    </location>
</feature>
<organism evidence="3 4">
    <name type="scientific">Chryseobacterium nematophagum</name>
    <dbReference type="NCBI Taxonomy" id="2305228"/>
    <lineage>
        <taxon>Bacteria</taxon>
        <taxon>Pseudomonadati</taxon>
        <taxon>Bacteroidota</taxon>
        <taxon>Flavobacteriia</taxon>
        <taxon>Flavobacteriales</taxon>
        <taxon>Weeksellaceae</taxon>
        <taxon>Chryseobacterium group</taxon>
        <taxon>Chryseobacterium</taxon>
    </lineage>
</organism>
<dbReference type="InterPro" id="IPR049331">
    <property type="entry name" value="Top1B_N_bact"/>
</dbReference>
<dbReference type="Proteomes" id="UP000267524">
    <property type="component" value="Unassembled WGS sequence"/>
</dbReference>
<gene>
    <name evidence="3" type="ORF">D1632_08085</name>
</gene>
<evidence type="ECO:0000259" key="1">
    <source>
        <dbReference type="Pfam" id="PF01028"/>
    </source>
</evidence>
<protein>
    <submittedName>
        <fullName evidence="3">DNA topoisomerase IB</fullName>
    </submittedName>
</protein>
<reference evidence="3 4" key="1">
    <citation type="submission" date="2018-08" db="EMBL/GenBank/DDBJ databases">
        <title>Chryseobacterium nematophagum: a novel matrix digesting pathogen of nematodes.</title>
        <authorList>
            <person name="Page A."/>
            <person name="Roberts M."/>
            <person name="Felix M.-A."/>
            <person name="Weir W."/>
        </authorList>
    </citation>
    <scope>NUCLEOTIDE SEQUENCE [LARGE SCALE GENOMIC DNA]</scope>
    <source>
        <strain evidence="3 4">JUb275</strain>
    </source>
</reference>
<dbReference type="Gene3D" id="3.30.66.10">
    <property type="entry name" value="DNA topoisomerase I domain"/>
    <property type="match status" value="1"/>
</dbReference>
<dbReference type="Gene3D" id="3.90.15.10">
    <property type="entry name" value="Topoisomerase I, Chain A, domain 3"/>
    <property type="match status" value="1"/>
</dbReference>
<dbReference type="InterPro" id="IPR011010">
    <property type="entry name" value="DNA_brk_join_enz"/>
</dbReference>
<dbReference type="AlphaFoldDB" id="A0A3M7LC64"/>
<dbReference type="Gene3D" id="1.10.132.120">
    <property type="match status" value="1"/>
</dbReference>
<dbReference type="GO" id="GO:0003917">
    <property type="term" value="F:DNA topoisomerase type I (single strand cut, ATP-independent) activity"/>
    <property type="evidence" value="ECO:0007669"/>
    <property type="project" value="InterPro"/>
</dbReference>
<dbReference type="SUPFAM" id="SSF56349">
    <property type="entry name" value="DNA breaking-rejoining enzymes"/>
    <property type="match status" value="1"/>
</dbReference>
<dbReference type="GO" id="GO:0003677">
    <property type="term" value="F:DNA binding"/>
    <property type="evidence" value="ECO:0007669"/>
    <property type="project" value="InterPro"/>
</dbReference>
<dbReference type="SUPFAM" id="SSF55869">
    <property type="entry name" value="DNA topoisomerase I domain"/>
    <property type="match status" value="1"/>
</dbReference>
<dbReference type="PROSITE" id="PS52038">
    <property type="entry name" value="TOPO_IB_2"/>
    <property type="match status" value="1"/>
</dbReference>